<evidence type="ECO:0000313" key="2">
    <source>
        <dbReference type="EMBL" id="QNK01945.1"/>
    </source>
</evidence>
<dbReference type="KEGG" id="dtl:H8F01_01850"/>
<protein>
    <submittedName>
        <fullName evidence="2">Uncharacterized protein</fullName>
    </submittedName>
</protein>
<keyword evidence="1" id="KW-0732">Signal</keyword>
<evidence type="ECO:0000313" key="3">
    <source>
        <dbReference type="Proteomes" id="UP000515873"/>
    </source>
</evidence>
<organism evidence="2 3">
    <name type="scientific">Dyella telluris</name>
    <dbReference type="NCBI Taxonomy" id="2763498"/>
    <lineage>
        <taxon>Bacteria</taxon>
        <taxon>Pseudomonadati</taxon>
        <taxon>Pseudomonadota</taxon>
        <taxon>Gammaproteobacteria</taxon>
        <taxon>Lysobacterales</taxon>
        <taxon>Rhodanobacteraceae</taxon>
        <taxon>Dyella</taxon>
    </lineage>
</organism>
<gene>
    <name evidence="2" type="ORF">H8F01_01850</name>
</gene>
<dbReference type="EMBL" id="CP060412">
    <property type="protein sequence ID" value="QNK01945.1"/>
    <property type="molecule type" value="Genomic_DNA"/>
</dbReference>
<proteinExistence type="predicted"/>
<dbReference type="AlphaFoldDB" id="A0A7G8Q587"/>
<dbReference type="RefSeq" id="WP_187057403.1">
    <property type="nucleotide sequence ID" value="NZ_CP060412.1"/>
</dbReference>
<feature type="signal peptide" evidence="1">
    <location>
        <begin position="1"/>
        <end position="23"/>
    </location>
</feature>
<dbReference type="Proteomes" id="UP000515873">
    <property type="component" value="Chromosome"/>
</dbReference>
<accession>A0A7G8Q587</accession>
<sequence>MKRTILSAVVAVVAFAWIGQAQATVETYTVDLNGYAIIGFVGSTPEDYAHARQQATNWETQRHLMLKPQSIKAVAIDQSQGVAYNDAQLREAIVKAALAKTP</sequence>
<name>A0A7G8Q587_9GAMM</name>
<keyword evidence="3" id="KW-1185">Reference proteome</keyword>
<feature type="chain" id="PRO_5028919818" evidence="1">
    <location>
        <begin position="24"/>
        <end position="102"/>
    </location>
</feature>
<reference evidence="2 3" key="1">
    <citation type="submission" date="2020-08" db="EMBL/GenBank/DDBJ databases">
        <title>Dyella sp. G9 isolated from forest soil.</title>
        <authorList>
            <person name="Fu J."/>
            <person name="Qiu L."/>
        </authorList>
    </citation>
    <scope>NUCLEOTIDE SEQUENCE [LARGE SCALE GENOMIC DNA]</scope>
    <source>
        <strain evidence="2 3">G9</strain>
    </source>
</reference>
<evidence type="ECO:0000256" key="1">
    <source>
        <dbReference type="SAM" id="SignalP"/>
    </source>
</evidence>